<evidence type="ECO:0000256" key="2">
    <source>
        <dbReference type="ARBA" id="ARBA00006386"/>
    </source>
</evidence>
<feature type="transmembrane region" description="Helical" evidence="7">
    <location>
        <begin position="430"/>
        <end position="451"/>
    </location>
</feature>
<feature type="transmembrane region" description="Helical" evidence="7">
    <location>
        <begin position="21"/>
        <end position="45"/>
    </location>
</feature>
<dbReference type="PANTHER" id="PTHR43299">
    <property type="entry name" value="UPF0718 PROTEIN YRAQ"/>
    <property type="match status" value="1"/>
</dbReference>
<comment type="similarity">
    <text evidence="2">Belongs to the UPF0718 family.</text>
</comment>
<proteinExistence type="inferred from homology"/>
<evidence type="ECO:0000256" key="4">
    <source>
        <dbReference type="ARBA" id="ARBA00022692"/>
    </source>
</evidence>
<comment type="subcellular location">
    <subcellularLocation>
        <location evidence="1">Cell membrane</location>
        <topology evidence="1">Multi-pass membrane protein</topology>
    </subcellularLocation>
</comment>
<protein>
    <recommendedName>
        <fullName evidence="10">Permease</fullName>
    </recommendedName>
</protein>
<keyword evidence="6 7" id="KW-0472">Membrane</keyword>
<sequence length="489" mass="51446">MDTLLFSILPVLHGGLGNLAAYLAAHVLLCLLPAFFIAGAMAALIPKETVTRFLGRNSSKVVSYPAAAAAGSLLAVCSCTIVPLFAGIHKKGAGLGPAITFLFFAPAANILALVYTGGVIGPDLAIARFVLSLVFGIGIGLIMALLFRADDAAHDQATDSAFGAAGAQGMGRAARLFLLVWIALLLAGTLKLGVLTGSWLQFELPVPAAQAWQAGLDQLVPFDAAKGEEGVSVQGVVLIGLLLAIGLSAWRGIENIQNGANRWTGISLALIAVTLLLAALAIRATPTGLRIGLTGKFFGVALALAVLLRVGRRHMSEDELQDWLWESWRFVKQIFPLLVAGVFVVGMVRVLIRPEWIESLAGANTLQGNLAGVAFGVFMYFPTLVEVPIARMFLDLGMHRGPLLAYLMADPELSLQSILIISAIIGRRKAWTYVALVALFSTVAGLTYGAWMDGTPLFVLALGLAGFIAALTALLSLASRRQTASIKGV</sequence>
<feature type="transmembrane region" description="Helical" evidence="7">
    <location>
        <begin position="231"/>
        <end position="250"/>
    </location>
</feature>
<feature type="transmembrane region" description="Helical" evidence="7">
    <location>
        <begin position="262"/>
        <end position="282"/>
    </location>
</feature>
<feature type="transmembrane region" description="Helical" evidence="7">
    <location>
        <begin position="65"/>
        <end position="86"/>
    </location>
</feature>
<reference evidence="8 9" key="1">
    <citation type="submission" date="2019-06" db="EMBL/GenBank/DDBJ databases">
        <title>Whole genome shotgun sequence of Zoogloea ramigera NBRC 15342.</title>
        <authorList>
            <person name="Hosoyama A."/>
            <person name="Uohara A."/>
            <person name="Ohji S."/>
            <person name="Ichikawa N."/>
        </authorList>
    </citation>
    <scope>NUCLEOTIDE SEQUENCE [LARGE SCALE GENOMIC DNA]</scope>
    <source>
        <strain evidence="8 9">NBRC 15342</strain>
    </source>
</reference>
<evidence type="ECO:0000256" key="3">
    <source>
        <dbReference type="ARBA" id="ARBA00022475"/>
    </source>
</evidence>
<evidence type="ECO:0000256" key="1">
    <source>
        <dbReference type="ARBA" id="ARBA00004651"/>
    </source>
</evidence>
<evidence type="ECO:0000256" key="7">
    <source>
        <dbReference type="SAM" id="Phobius"/>
    </source>
</evidence>
<dbReference type="InterPro" id="IPR005524">
    <property type="entry name" value="DUF318"/>
</dbReference>
<feature type="transmembrane region" description="Helical" evidence="7">
    <location>
        <begin position="126"/>
        <end position="147"/>
    </location>
</feature>
<gene>
    <name evidence="8" type="ORF">ZRA01_08850</name>
</gene>
<dbReference type="Proteomes" id="UP000318422">
    <property type="component" value="Unassembled WGS sequence"/>
</dbReference>
<dbReference type="Pfam" id="PF03773">
    <property type="entry name" value="ArsP_1"/>
    <property type="match status" value="1"/>
</dbReference>
<evidence type="ECO:0000313" key="9">
    <source>
        <dbReference type="Proteomes" id="UP000318422"/>
    </source>
</evidence>
<keyword evidence="9" id="KW-1185">Reference proteome</keyword>
<name>A0A4Y4CRZ5_ZOORA</name>
<accession>A0A4Y4CRZ5</accession>
<feature type="transmembrane region" description="Helical" evidence="7">
    <location>
        <begin position="372"/>
        <end position="394"/>
    </location>
</feature>
<dbReference type="PANTHER" id="PTHR43299:SF1">
    <property type="entry name" value="UPF0718 PROTEIN YRAQ"/>
    <property type="match status" value="1"/>
</dbReference>
<keyword evidence="3" id="KW-1003">Cell membrane</keyword>
<keyword evidence="5 7" id="KW-1133">Transmembrane helix</keyword>
<comment type="caution">
    <text evidence="8">The sequence shown here is derived from an EMBL/GenBank/DDBJ whole genome shotgun (WGS) entry which is preliminary data.</text>
</comment>
<organism evidence="8 9">
    <name type="scientific">Zoogloea ramigera</name>
    <dbReference type="NCBI Taxonomy" id="350"/>
    <lineage>
        <taxon>Bacteria</taxon>
        <taxon>Pseudomonadati</taxon>
        <taxon>Pseudomonadota</taxon>
        <taxon>Betaproteobacteria</taxon>
        <taxon>Rhodocyclales</taxon>
        <taxon>Zoogloeaceae</taxon>
        <taxon>Zoogloea</taxon>
    </lineage>
</organism>
<feature type="transmembrane region" description="Helical" evidence="7">
    <location>
        <begin position="457"/>
        <end position="478"/>
    </location>
</feature>
<feature type="transmembrane region" description="Helical" evidence="7">
    <location>
        <begin position="288"/>
        <end position="310"/>
    </location>
</feature>
<evidence type="ECO:0000256" key="5">
    <source>
        <dbReference type="ARBA" id="ARBA00022989"/>
    </source>
</evidence>
<feature type="transmembrane region" description="Helical" evidence="7">
    <location>
        <begin position="330"/>
        <end position="352"/>
    </location>
</feature>
<dbReference type="RefSeq" id="WP_141349716.1">
    <property type="nucleotide sequence ID" value="NZ_BJNV01000010.1"/>
</dbReference>
<dbReference type="EMBL" id="BJNV01000010">
    <property type="protein sequence ID" value="GEC94812.1"/>
    <property type="molecule type" value="Genomic_DNA"/>
</dbReference>
<evidence type="ECO:0000256" key="6">
    <source>
        <dbReference type="ARBA" id="ARBA00023136"/>
    </source>
</evidence>
<evidence type="ECO:0008006" key="10">
    <source>
        <dbReference type="Google" id="ProtNLM"/>
    </source>
</evidence>
<dbReference type="AlphaFoldDB" id="A0A4Y4CRZ5"/>
<evidence type="ECO:0000313" key="8">
    <source>
        <dbReference type="EMBL" id="GEC94812.1"/>
    </source>
</evidence>
<feature type="transmembrane region" description="Helical" evidence="7">
    <location>
        <begin position="98"/>
        <end position="120"/>
    </location>
</feature>
<keyword evidence="4 7" id="KW-0812">Transmembrane</keyword>
<dbReference type="GO" id="GO:0005886">
    <property type="term" value="C:plasma membrane"/>
    <property type="evidence" value="ECO:0007669"/>
    <property type="project" value="UniProtKB-SubCell"/>
</dbReference>
<feature type="transmembrane region" description="Helical" evidence="7">
    <location>
        <begin position="176"/>
        <end position="200"/>
    </location>
</feature>
<dbReference type="OrthoDB" id="9777774at2"/>